<gene>
    <name evidence="1" type="ORF">ENKO_37000</name>
</gene>
<proteinExistence type="predicted"/>
<evidence type="ECO:0000313" key="1">
    <source>
        <dbReference type="EMBL" id="BCU57106.1"/>
    </source>
</evidence>
<reference evidence="1" key="1">
    <citation type="submission" date="2021-04" db="EMBL/GenBank/DDBJ databases">
        <title>Difference and commonality of drug resistance evolution in various bacteria. and drug sensitivity profiles.</title>
        <authorList>
            <person name="Maeda T."/>
            <person name="Shibai A."/>
            <person name="Kawada K."/>
            <person name="Kotani H."/>
            <person name="Tarusawa Y."/>
            <person name="Tanabe K."/>
            <person name="Furusawa C."/>
        </authorList>
    </citation>
    <scope>NUCLEOTIDE SEQUENCE</scope>
    <source>
        <strain evidence="1">JCM 8580</strain>
    </source>
</reference>
<accession>A0AA86M6F1</accession>
<dbReference type="RefSeq" id="WP_088220709.1">
    <property type="nucleotide sequence ID" value="NZ_AP024590.1"/>
</dbReference>
<name>A0AA86M6F1_9ENTR</name>
<dbReference type="EMBL" id="AP024590">
    <property type="protein sequence ID" value="BCU57106.1"/>
    <property type="molecule type" value="Genomic_DNA"/>
</dbReference>
<organism evidence="1 2">
    <name type="scientific">Enterobacter kobei</name>
    <dbReference type="NCBI Taxonomy" id="208224"/>
    <lineage>
        <taxon>Bacteria</taxon>
        <taxon>Pseudomonadati</taxon>
        <taxon>Pseudomonadota</taxon>
        <taxon>Gammaproteobacteria</taxon>
        <taxon>Enterobacterales</taxon>
        <taxon>Enterobacteriaceae</taxon>
        <taxon>Enterobacter</taxon>
        <taxon>Enterobacter cloacae complex</taxon>
    </lineage>
</organism>
<dbReference type="Proteomes" id="UP000682928">
    <property type="component" value="Chromosome"/>
</dbReference>
<dbReference type="AlphaFoldDB" id="A0AA86M6F1"/>
<sequence length="150" mass="16678">MATTLNQTHPLLTVPFTADTDFTLLADHCEHFAEALIESDDPALRLAMCGRLNACLMLLQPTLNEVIPPHLVAALTVDTPPAEIPRFEPESDLLCDYCLALTRLLNSQSLPPDMEKTLTGLLCELVWYFTDIMKAPRWMRTQAGVQALEA</sequence>
<protein>
    <submittedName>
        <fullName evidence="1">Uncharacterized protein</fullName>
    </submittedName>
</protein>
<evidence type="ECO:0000313" key="2">
    <source>
        <dbReference type="Proteomes" id="UP000682928"/>
    </source>
</evidence>